<dbReference type="GO" id="GO:0016620">
    <property type="term" value="F:oxidoreductase activity, acting on the aldehyde or oxo group of donors, NAD or NADP as acceptor"/>
    <property type="evidence" value="ECO:0007669"/>
    <property type="project" value="InterPro"/>
</dbReference>
<feature type="active site" evidence="4 5">
    <location>
        <position position="244"/>
    </location>
</feature>
<dbReference type="Pfam" id="PF00171">
    <property type="entry name" value="Aldedh"/>
    <property type="match status" value="1"/>
</dbReference>
<evidence type="ECO:0000256" key="6">
    <source>
        <dbReference type="RuleBase" id="RU003345"/>
    </source>
</evidence>
<evidence type="ECO:0000313" key="11">
    <source>
        <dbReference type="Proteomes" id="UP001431572"/>
    </source>
</evidence>
<dbReference type="Proteomes" id="UP000521676">
    <property type="component" value="Unassembled WGS sequence"/>
</dbReference>
<evidence type="ECO:0000313" key="10">
    <source>
        <dbReference type="Proteomes" id="UP000521676"/>
    </source>
</evidence>
<keyword evidence="11" id="KW-1185">Reference proteome</keyword>
<dbReference type="SUPFAM" id="SSF53720">
    <property type="entry name" value="ALDH-like"/>
    <property type="match status" value="1"/>
</dbReference>
<dbReference type="EMBL" id="CP128400">
    <property type="protein sequence ID" value="WJW69390.1"/>
    <property type="molecule type" value="Genomic_DNA"/>
</dbReference>
<organism evidence="8 10">
    <name type="scientific">Candidatus Chlorohelix allophototropha</name>
    <dbReference type="NCBI Taxonomy" id="3003348"/>
    <lineage>
        <taxon>Bacteria</taxon>
        <taxon>Bacillati</taxon>
        <taxon>Chloroflexota</taxon>
        <taxon>Chloroflexia</taxon>
        <taxon>Candidatus Chloroheliales</taxon>
        <taxon>Candidatus Chloroheliaceae</taxon>
        <taxon>Candidatus Chlorohelix</taxon>
    </lineage>
</organism>
<dbReference type="GO" id="GO:0006081">
    <property type="term" value="P:aldehyde metabolic process"/>
    <property type="evidence" value="ECO:0007669"/>
    <property type="project" value="InterPro"/>
</dbReference>
<evidence type="ECO:0000256" key="5">
    <source>
        <dbReference type="PROSITE-ProRule" id="PRU10007"/>
    </source>
</evidence>
<evidence type="ECO:0000256" key="2">
    <source>
        <dbReference type="ARBA" id="ARBA00023002"/>
    </source>
</evidence>
<reference evidence="8 10" key="1">
    <citation type="submission" date="2020-06" db="EMBL/GenBank/DDBJ databases">
        <title>Anoxygenic phototrophic Chloroflexota member uses a Type I reaction center.</title>
        <authorList>
            <person name="Tsuji J.M."/>
            <person name="Shaw N.A."/>
            <person name="Nagashima S."/>
            <person name="Venkiteswaran J."/>
            <person name="Schiff S.L."/>
            <person name="Hanada S."/>
            <person name="Tank M."/>
            <person name="Neufeld J.D."/>
        </authorList>
    </citation>
    <scope>NUCLEOTIDE SEQUENCE [LARGE SCALE GENOMIC DNA]</scope>
    <source>
        <strain evidence="8">L227-S17</strain>
    </source>
</reference>
<dbReference type="Proteomes" id="UP001431572">
    <property type="component" value="Chromosome 2"/>
</dbReference>
<dbReference type="PIRSF" id="PIRSF036492">
    <property type="entry name" value="ALDH"/>
    <property type="match status" value="1"/>
</dbReference>
<evidence type="ECO:0000256" key="3">
    <source>
        <dbReference type="PIRNR" id="PIRNR036492"/>
    </source>
</evidence>
<dbReference type="PROSITE" id="PS00687">
    <property type="entry name" value="ALDEHYDE_DEHYDR_GLU"/>
    <property type="match status" value="1"/>
</dbReference>
<dbReference type="InterPro" id="IPR012394">
    <property type="entry name" value="Aldehyde_DH_NAD(P)"/>
</dbReference>
<dbReference type="InterPro" id="IPR016163">
    <property type="entry name" value="Ald_DH_C"/>
</dbReference>
<feature type="domain" description="Aldehyde dehydrogenase" evidence="7">
    <location>
        <begin position="13"/>
        <end position="471"/>
    </location>
</feature>
<dbReference type="EMBL" id="JACATZ010000003">
    <property type="protein sequence ID" value="NWJ47478.1"/>
    <property type="molecule type" value="Genomic_DNA"/>
</dbReference>
<dbReference type="Gene3D" id="3.40.309.10">
    <property type="entry name" value="Aldehyde Dehydrogenase, Chain A, domain 2"/>
    <property type="match status" value="1"/>
</dbReference>
<dbReference type="Gene3D" id="3.40.605.10">
    <property type="entry name" value="Aldehyde Dehydrogenase, Chain A, domain 1"/>
    <property type="match status" value="1"/>
</dbReference>
<dbReference type="InterPro" id="IPR016161">
    <property type="entry name" value="Ald_DH/histidinol_DH"/>
</dbReference>
<dbReference type="RefSeq" id="WP_341471278.1">
    <property type="nucleotide sequence ID" value="NZ_CP128400.1"/>
</dbReference>
<dbReference type="CDD" id="cd07099">
    <property type="entry name" value="ALDH_DDALDH"/>
    <property type="match status" value="1"/>
</dbReference>
<evidence type="ECO:0000259" key="7">
    <source>
        <dbReference type="Pfam" id="PF00171"/>
    </source>
</evidence>
<proteinExistence type="inferred from homology"/>
<name>A0A8T7M5U9_9CHLR</name>
<protein>
    <recommendedName>
        <fullName evidence="3">Aldehyde dehydrogenase</fullName>
    </recommendedName>
</protein>
<dbReference type="PANTHER" id="PTHR11699">
    <property type="entry name" value="ALDEHYDE DEHYDROGENASE-RELATED"/>
    <property type="match status" value="1"/>
</dbReference>
<reference evidence="9" key="2">
    <citation type="journal article" date="2024" name="Nature">
        <title>Anoxygenic phototroph of the Chloroflexota uses a type I reaction centre.</title>
        <authorList>
            <person name="Tsuji J.M."/>
            <person name="Shaw N.A."/>
            <person name="Nagashima S."/>
            <person name="Venkiteswaran J.J."/>
            <person name="Schiff S.L."/>
            <person name="Watanabe T."/>
            <person name="Fukui M."/>
            <person name="Hanada S."/>
            <person name="Tank M."/>
            <person name="Neufeld J.D."/>
        </authorList>
    </citation>
    <scope>NUCLEOTIDE SEQUENCE</scope>
    <source>
        <strain evidence="9">L227-S17</strain>
    </source>
</reference>
<dbReference type="FunFam" id="3.40.605.10:FF:000007">
    <property type="entry name" value="NAD/NADP-dependent betaine aldehyde dehydrogenase"/>
    <property type="match status" value="1"/>
</dbReference>
<keyword evidence="2 3" id="KW-0560">Oxidoreductase</keyword>
<accession>A0A8T7M5U9</accession>
<dbReference type="InterPro" id="IPR016162">
    <property type="entry name" value="Ald_DH_N"/>
</dbReference>
<dbReference type="InterPro" id="IPR029510">
    <property type="entry name" value="Ald_DH_CS_GLU"/>
</dbReference>
<evidence type="ECO:0000313" key="9">
    <source>
        <dbReference type="EMBL" id="WJW69390.1"/>
    </source>
</evidence>
<dbReference type="InterPro" id="IPR015590">
    <property type="entry name" value="Aldehyde_DH_dom"/>
</dbReference>
<comment type="similarity">
    <text evidence="1 3 6">Belongs to the aldehyde dehydrogenase family.</text>
</comment>
<dbReference type="FunFam" id="3.40.309.10:FF:000009">
    <property type="entry name" value="Aldehyde dehydrogenase A"/>
    <property type="match status" value="1"/>
</dbReference>
<feature type="active site" evidence="4">
    <location>
        <position position="278"/>
    </location>
</feature>
<sequence length="507" mass="56121">MLYEVVREETDSAKRPTYQVLNPANREVIAEVEIDSPDDVALAVKRARVAQKEWAALSFKERANRLYAARKLLLENKAQMIETVVLETGKPAPEVLMELLYVSDIIGYYGRRAEKFLADRKVSFHLLKNKGGTIVYNPYGVVGNISPWNFPLLLSFGDTVPALLAGNAVVIKPSEFSPLCAHLMMDFCHKAGVPRDVLQIVNGIAETAGALIDEADLISFTGSVPTGKKVMERAARTLKPVLLELGGKDPMIVLSDANLERAVHGAVYGALFNSGQVCISVERVYVEASIYDSFVQKVVEQVQKLRVGVETCSGDSVDMGPLMSERQLSIVDRQVEDARAKGAKILIGGRRREDLGGYFYEPTVITDVTDDMLLMQEETFGPVLPIIKVENAEEALRLSNASKYGLSSSVWTSNKVRGMALARQIEAGSTCINDVAINYVIPELPMGAIKQSGFGYRHGAEDGIRMFCRAQGILSDRVGMKRELYWFPYNRRSEKLVGKVLDFLFKR</sequence>
<gene>
    <name evidence="8" type="ORF">HXX08_16585</name>
    <name evidence="9" type="ORF">OZ401_002998</name>
</gene>
<evidence type="ECO:0000256" key="1">
    <source>
        <dbReference type="ARBA" id="ARBA00009986"/>
    </source>
</evidence>
<dbReference type="AlphaFoldDB" id="A0A8T7M5U9"/>
<evidence type="ECO:0000313" key="8">
    <source>
        <dbReference type="EMBL" id="NWJ47478.1"/>
    </source>
</evidence>
<evidence type="ECO:0000256" key="4">
    <source>
        <dbReference type="PIRSR" id="PIRSR036492-1"/>
    </source>
</evidence>